<gene>
    <name evidence="2" type="ORF">PHYEVI_LOCUS1222</name>
</gene>
<dbReference type="EMBL" id="OU900094">
    <property type="protein sequence ID" value="CAG9854762.1"/>
    <property type="molecule type" value="Genomic_DNA"/>
</dbReference>
<dbReference type="PRINTS" id="PR00180">
    <property type="entry name" value="CRETINALDHBP"/>
</dbReference>
<dbReference type="SUPFAM" id="SSF52087">
    <property type="entry name" value="CRAL/TRIO domain"/>
    <property type="match status" value="1"/>
</dbReference>
<dbReference type="PANTHER" id="PTHR10174:SF222">
    <property type="entry name" value="GH10083P-RELATED"/>
    <property type="match status" value="1"/>
</dbReference>
<evidence type="ECO:0000313" key="2">
    <source>
        <dbReference type="EMBL" id="CAG9854762.1"/>
    </source>
</evidence>
<dbReference type="SMART" id="SM00516">
    <property type="entry name" value="SEC14"/>
    <property type="match status" value="1"/>
</dbReference>
<dbReference type="InterPro" id="IPR001251">
    <property type="entry name" value="CRAL-TRIO_dom"/>
</dbReference>
<dbReference type="InterPro" id="IPR036865">
    <property type="entry name" value="CRAL-TRIO_dom_sf"/>
</dbReference>
<dbReference type="Gene3D" id="3.40.525.10">
    <property type="entry name" value="CRAL-TRIO lipid binding domain"/>
    <property type="match status" value="1"/>
</dbReference>
<dbReference type="PANTHER" id="PTHR10174">
    <property type="entry name" value="ALPHA-TOCOPHEROL TRANSFER PROTEIN-RELATED"/>
    <property type="match status" value="1"/>
</dbReference>
<dbReference type="CDD" id="cd00170">
    <property type="entry name" value="SEC14"/>
    <property type="match status" value="1"/>
</dbReference>
<dbReference type="OrthoDB" id="6575879at2759"/>
<dbReference type="GO" id="GO:0016020">
    <property type="term" value="C:membrane"/>
    <property type="evidence" value="ECO:0007669"/>
    <property type="project" value="TreeGrafter"/>
</dbReference>
<reference evidence="2" key="1">
    <citation type="submission" date="2022-01" db="EMBL/GenBank/DDBJ databases">
        <authorList>
            <person name="King R."/>
        </authorList>
    </citation>
    <scope>NUCLEOTIDE SEQUENCE</scope>
</reference>
<dbReference type="GO" id="GO:1902936">
    <property type="term" value="F:phosphatidylinositol bisphosphate binding"/>
    <property type="evidence" value="ECO:0007669"/>
    <property type="project" value="TreeGrafter"/>
</dbReference>
<keyword evidence="3" id="KW-1185">Reference proteome</keyword>
<proteinExistence type="predicted"/>
<dbReference type="PROSITE" id="PS50191">
    <property type="entry name" value="CRAL_TRIO"/>
    <property type="match status" value="1"/>
</dbReference>
<evidence type="ECO:0000313" key="3">
    <source>
        <dbReference type="Proteomes" id="UP001153712"/>
    </source>
</evidence>
<dbReference type="Pfam" id="PF00650">
    <property type="entry name" value="CRAL_TRIO"/>
    <property type="match status" value="1"/>
</dbReference>
<dbReference type="Proteomes" id="UP001153712">
    <property type="component" value="Chromosome 1"/>
</dbReference>
<protein>
    <recommendedName>
        <fullName evidence="1">CRAL-TRIO domain-containing protein</fullName>
    </recommendedName>
</protein>
<organism evidence="2 3">
    <name type="scientific">Phyllotreta striolata</name>
    <name type="common">Striped flea beetle</name>
    <name type="synonym">Crioceris striolata</name>
    <dbReference type="NCBI Taxonomy" id="444603"/>
    <lineage>
        <taxon>Eukaryota</taxon>
        <taxon>Metazoa</taxon>
        <taxon>Ecdysozoa</taxon>
        <taxon>Arthropoda</taxon>
        <taxon>Hexapoda</taxon>
        <taxon>Insecta</taxon>
        <taxon>Pterygota</taxon>
        <taxon>Neoptera</taxon>
        <taxon>Endopterygota</taxon>
        <taxon>Coleoptera</taxon>
        <taxon>Polyphaga</taxon>
        <taxon>Cucujiformia</taxon>
        <taxon>Chrysomeloidea</taxon>
        <taxon>Chrysomelidae</taxon>
        <taxon>Galerucinae</taxon>
        <taxon>Alticini</taxon>
        <taxon>Phyllotreta</taxon>
    </lineage>
</organism>
<evidence type="ECO:0000259" key="1">
    <source>
        <dbReference type="PROSITE" id="PS50191"/>
    </source>
</evidence>
<dbReference type="AlphaFoldDB" id="A0A9N9XJY1"/>
<feature type="domain" description="CRAL-TRIO" evidence="1">
    <location>
        <begin position="61"/>
        <end position="250"/>
    </location>
</feature>
<accession>A0A9N9XJY1</accession>
<name>A0A9N9XJY1_PHYSR</name>
<sequence>MLSLKVNETCKKKIVSELGKTLKDLEEQTKIVKEWIKTQTHLPEIPSTNMIEFVVVNSKFKIEKIKQKVELYYTIKNSYPDFYDNVNPKLQTVKEGMNNQLIVPIPKLIEDKYRLIVFKMKDNEEGFNDDAQLALVVNLYEIRMQEDFSLSDIILFDFEHVTMTHVYKTSFAMVRRAAYILEKLYSNRIKAVHIINYHPICRLLYKMASMVLKQKLLDRVKFHNSVESLCQHIPKESLPSDYGGDQKSLDEIEELWKTKLVEYADRFDELDTLRVNDALRPAPMKDNETLNLQGTFRKLIVD</sequence>